<evidence type="ECO:0000313" key="3">
    <source>
        <dbReference type="EMBL" id="GFP21713.1"/>
    </source>
</evidence>
<protein>
    <submittedName>
        <fullName evidence="3">Putative two-component system response regulator</fullName>
    </submittedName>
</protein>
<dbReference type="SMART" id="SM00471">
    <property type="entry name" value="HDc"/>
    <property type="match status" value="2"/>
</dbReference>
<dbReference type="PROSITE" id="PS51832">
    <property type="entry name" value="HD_GYP"/>
    <property type="match status" value="2"/>
</dbReference>
<dbReference type="Proteomes" id="UP000580051">
    <property type="component" value="Unassembled WGS sequence"/>
</dbReference>
<organism evidence="3 4">
    <name type="scientific">Candidatus Hakubella thermalkaliphila</name>
    <dbReference type="NCBI Taxonomy" id="2754717"/>
    <lineage>
        <taxon>Bacteria</taxon>
        <taxon>Bacillati</taxon>
        <taxon>Actinomycetota</taxon>
        <taxon>Actinomycetota incertae sedis</taxon>
        <taxon>Candidatus Hakubellales</taxon>
        <taxon>Candidatus Hakubellaceae</taxon>
        <taxon>Candidatus Hakubella</taxon>
    </lineage>
</organism>
<sequence length="412" mass="46427">MNETSHLTTDPQSTFTQLILALSTAMDLDEKVKLYHGWQVAVWASKMAEEACPQQLTEIFYAGLLHDIGGIGLSDHIIHYPRLDDQLKNPEVRRHPYRGAQIIRMIPMIFKGLHHIADMVLEHHEWWTGKGYPNGKSGDEIGKEAQLLRAADAFDVYRRLYPKPVSESVDSALDRLASSQECSSQMVHLLKKTLGREDPSPLLRDEAALADLIRQMQDRLHPLTLQDTPDTLEGVLLLFAKVIDAKHSYTAGHSERIALYSSQVARALGLPDDQVREIRYAGYLHDIGKLSVPRSILDKPGPLDEEERRLVKNHPRLTIEVLKFFPALRGLAQIAGRHHERWDGQGYPDGLKGEEIPLGGRILAVADALDALTSDRPYRKIGTFKEALQDLRTNRSKQFDPRVVDATVELFG</sequence>
<dbReference type="InterPro" id="IPR003607">
    <property type="entry name" value="HD/PDEase_dom"/>
</dbReference>
<dbReference type="RefSeq" id="WP_176226818.1">
    <property type="nucleotide sequence ID" value="NZ_BLRV01000088.1"/>
</dbReference>
<feature type="domain" description="HD-GYP" evidence="2">
    <location>
        <begin position="11"/>
        <end position="206"/>
    </location>
</feature>
<proteinExistence type="predicted"/>
<comment type="caution">
    <text evidence="3">The sequence shown here is derived from an EMBL/GenBank/DDBJ whole genome shotgun (WGS) entry which is preliminary data.</text>
</comment>
<dbReference type="Gene3D" id="1.10.3210.10">
    <property type="entry name" value="Hypothetical protein af1432"/>
    <property type="match status" value="2"/>
</dbReference>
<dbReference type="EMBL" id="BLRV01000088">
    <property type="protein sequence ID" value="GFP21713.1"/>
    <property type="molecule type" value="Genomic_DNA"/>
</dbReference>
<feature type="domain" description="HD" evidence="1">
    <location>
        <begin position="250"/>
        <end position="372"/>
    </location>
</feature>
<feature type="domain" description="HD-GYP" evidence="2">
    <location>
        <begin position="228"/>
        <end position="412"/>
    </location>
</feature>
<dbReference type="AlphaFoldDB" id="A0A6V8NNM0"/>
<dbReference type="SUPFAM" id="SSF109604">
    <property type="entry name" value="HD-domain/PDEase-like"/>
    <property type="match status" value="2"/>
</dbReference>
<dbReference type="InterPro" id="IPR006674">
    <property type="entry name" value="HD_domain"/>
</dbReference>
<dbReference type="InterPro" id="IPR037522">
    <property type="entry name" value="HD_GYP_dom"/>
</dbReference>
<accession>A0A6V8NNM0</accession>
<dbReference type="PANTHER" id="PTHR43155">
    <property type="entry name" value="CYCLIC DI-GMP PHOSPHODIESTERASE PA4108-RELATED"/>
    <property type="match status" value="1"/>
</dbReference>
<name>A0A6V8NNM0_9ACTN</name>
<gene>
    <name evidence="3" type="ORF">HKBW3S06_00940</name>
</gene>
<dbReference type="PROSITE" id="PS51831">
    <property type="entry name" value="HD"/>
    <property type="match status" value="1"/>
</dbReference>
<evidence type="ECO:0000259" key="1">
    <source>
        <dbReference type="PROSITE" id="PS51831"/>
    </source>
</evidence>
<dbReference type="CDD" id="cd00077">
    <property type="entry name" value="HDc"/>
    <property type="match status" value="2"/>
</dbReference>
<reference evidence="3 4" key="1">
    <citation type="journal article" date="2020" name="Front. Microbiol.">
        <title>Single-cell genomics of novel Actinobacteria with the Wood-Ljungdahl pathway discovered in a serpentinizing system.</title>
        <authorList>
            <person name="Merino N."/>
            <person name="Kawai M."/>
            <person name="Boyd E.S."/>
            <person name="Colman D.R."/>
            <person name="McGlynn S.E."/>
            <person name="Nealson K.H."/>
            <person name="Kurokawa K."/>
            <person name="Hongoh Y."/>
        </authorList>
    </citation>
    <scope>NUCLEOTIDE SEQUENCE [LARGE SCALE GENOMIC DNA]</scope>
    <source>
        <strain evidence="3 4">S06</strain>
    </source>
</reference>
<dbReference type="Pfam" id="PF13487">
    <property type="entry name" value="HD_5"/>
    <property type="match status" value="2"/>
</dbReference>
<evidence type="ECO:0000313" key="4">
    <source>
        <dbReference type="Proteomes" id="UP000580051"/>
    </source>
</evidence>
<evidence type="ECO:0000259" key="2">
    <source>
        <dbReference type="PROSITE" id="PS51832"/>
    </source>
</evidence>